<dbReference type="AlphaFoldDB" id="A0A916XXC4"/>
<dbReference type="PROSITE" id="PS51257">
    <property type="entry name" value="PROKAR_LIPOPROTEIN"/>
    <property type="match status" value="1"/>
</dbReference>
<dbReference type="RefSeq" id="WP_188361176.1">
    <property type="nucleotide sequence ID" value="NZ_BMFG01000002.1"/>
</dbReference>
<sequence length="185" mass="21930">MKKYLLLSLTFLVLSCAKEKINSTPDHYLSKEQQEEFKLSIVRYYEKLPKKNATHETKFDTLHDSYYIKKAQNSDLMHLYVDSDSTYYFAIAKIAPSLVVKKVATIGKLKKDKSGAITYYEEVARTWKMEEKELKEKTDLLFEKYVNNEDLSPYYTKNSGNEFYIEFPDDFNSYDVNQRKWVTKK</sequence>
<dbReference type="EMBL" id="BMFG01000002">
    <property type="protein sequence ID" value="GGD19287.1"/>
    <property type="molecule type" value="Genomic_DNA"/>
</dbReference>
<dbReference type="Proteomes" id="UP000625735">
    <property type="component" value="Unassembled WGS sequence"/>
</dbReference>
<organism evidence="1 2">
    <name type="scientific">Flavobacterium orientale</name>
    <dbReference type="NCBI Taxonomy" id="1756020"/>
    <lineage>
        <taxon>Bacteria</taxon>
        <taxon>Pseudomonadati</taxon>
        <taxon>Bacteroidota</taxon>
        <taxon>Flavobacteriia</taxon>
        <taxon>Flavobacteriales</taxon>
        <taxon>Flavobacteriaceae</taxon>
        <taxon>Flavobacterium</taxon>
    </lineage>
</organism>
<keyword evidence="2" id="KW-1185">Reference proteome</keyword>
<proteinExistence type="predicted"/>
<comment type="caution">
    <text evidence="1">The sequence shown here is derived from an EMBL/GenBank/DDBJ whole genome shotgun (WGS) entry which is preliminary data.</text>
</comment>
<gene>
    <name evidence="1" type="ORF">GCM10011343_07350</name>
</gene>
<reference evidence="1" key="2">
    <citation type="submission" date="2020-09" db="EMBL/GenBank/DDBJ databases">
        <authorList>
            <person name="Sun Q."/>
            <person name="Zhou Y."/>
        </authorList>
    </citation>
    <scope>NUCLEOTIDE SEQUENCE</scope>
    <source>
        <strain evidence="1">CGMCC 1.12506</strain>
    </source>
</reference>
<evidence type="ECO:0000313" key="1">
    <source>
        <dbReference type="EMBL" id="GGD19287.1"/>
    </source>
</evidence>
<reference evidence="1" key="1">
    <citation type="journal article" date="2014" name="Int. J. Syst. Evol. Microbiol.">
        <title>Complete genome sequence of Corynebacterium casei LMG S-19264T (=DSM 44701T), isolated from a smear-ripened cheese.</title>
        <authorList>
            <consortium name="US DOE Joint Genome Institute (JGI-PGF)"/>
            <person name="Walter F."/>
            <person name="Albersmeier A."/>
            <person name="Kalinowski J."/>
            <person name="Ruckert C."/>
        </authorList>
    </citation>
    <scope>NUCLEOTIDE SEQUENCE</scope>
    <source>
        <strain evidence="1">CGMCC 1.12506</strain>
    </source>
</reference>
<protein>
    <submittedName>
        <fullName evidence="1">Uncharacterized protein</fullName>
    </submittedName>
</protein>
<name>A0A916XXC4_9FLAO</name>
<evidence type="ECO:0000313" key="2">
    <source>
        <dbReference type="Proteomes" id="UP000625735"/>
    </source>
</evidence>
<accession>A0A916XXC4</accession>